<keyword evidence="2" id="KW-1185">Reference proteome</keyword>
<dbReference type="Proteomes" id="UP001231649">
    <property type="component" value="Chromosome 23"/>
</dbReference>
<name>A0ACC2Q8R5_9NEOP</name>
<comment type="caution">
    <text evidence="1">The sequence shown here is derived from an EMBL/GenBank/DDBJ whole genome shotgun (WGS) entry which is preliminary data.</text>
</comment>
<reference evidence="1" key="1">
    <citation type="submission" date="2023-03" db="EMBL/GenBank/DDBJ databases">
        <title>Chromosome-level genomes of two armyworms, Mythimna separata and Mythimna loreyi, provide insights into the biosynthesis and reception of sex pheromones.</title>
        <authorList>
            <person name="Zhao H."/>
        </authorList>
    </citation>
    <scope>NUCLEOTIDE SEQUENCE</scope>
    <source>
        <strain evidence="1">BeijingLab</strain>
    </source>
</reference>
<evidence type="ECO:0000313" key="2">
    <source>
        <dbReference type="Proteomes" id="UP001231649"/>
    </source>
</evidence>
<accession>A0ACC2Q8R5</accession>
<evidence type="ECO:0000313" key="1">
    <source>
        <dbReference type="EMBL" id="KAJ8710915.1"/>
    </source>
</evidence>
<organism evidence="1 2">
    <name type="scientific">Mythimna loreyi</name>
    <dbReference type="NCBI Taxonomy" id="667449"/>
    <lineage>
        <taxon>Eukaryota</taxon>
        <taxon>Metazoa</taxon>
        <taxon>Ecdysozoa</taxon>
        <taxon>Arthropoda</taxon>
        <taxon>Hexapoda</taxon>
        <taxon>Insecta</taxon>
        <taxon>Pterygota</taxon>
        <taxon>Neoptera</taxon>
        <taxon>Endopterygota</taxon>
        <taxon>Lepidoptera</taxon>
        <taxon>Glossata</taxon>
        <taxon>Ditrysia</taxon>
        <taxon>Noctuoidea</taxon>
        <taxon>Noctuidae</taxon>
        <taxon>Noctuinae</taxon>
        <taxon>Hadenini</taxon>
        <taxon>Mythimna</taxon>
    </lineage>
</organism>
<gene>
    <name evidence="1" type="ORF">PYW08_009430</name>
</gene>
<sequence>MSFKYRPRFTAIQKDRPNDGLIDLSFEPNRHFGVTDNTRHLTPFRPGRRVVYLALCQSLIQYCIVAWGGSTKTHMLKLERAQRALLKVGWRLPYRFPTAELYEKCMVLSVRKLFILNLVLIKHAQIPYEPEKFSSQRRKHTVCPSFRTQCRSSQRSFLFLGSHVYNQVNKILNIYHMRKSNCKKAITSWLLKLDYADIEKILTVSI</sequence>
<dbReference type="EMBL" id="CM056799">
    <property type="protein sequence ID" value="KAJ8710915.1"/>
    <property type="molecule type" value="Genomic_DNA"/>
</dbReference>
<protein>
    <submittedName>
        <fullName evidence="1">Uncharacterized protein</fullName>
    </submittedName>
</protein>
<proteinExistence type="predicted"/>